<name>A0A0F9RCN5_9ZZZZ</name>
<evidence type="ECO:0000256" key="1">
    <source>
        <dbReference type="SAM" id="MobiDB-lite"/>
    </source>
</evidence>
<feature type="compositionally biased region" description="Pro residues" evidence="1">
    <location>
        <begin position="261"/>
        <end position="271"/>
    </location>
</feature>
<comment type="caution">
    <text evidence="2">The sequence shown here is derived from an EMBL/GenBank/DDBJ whole genome shotgun (WGS) entry which is preliminary data.</text>
</comment>
<sequence length="283" mass="32973">MADAAEIADRMRIEPEVATILVDDLLERAKLFEFWKHNNDRGFENMAMELGVQVMESRIRRRMDPEQYEQFQDRRLQRAERMAERMEAIDERAMEQMSTERERAATEFGANSPEYMQTMFELQSRPINYPIDFKAMTDQATAYGLGKRLIAEVVGKPRKIRRMLTAGEALEEEYFSPARAEAMREKQQTYGSQQIYSQHKVIFLQNGETFTQEDLEREISESPSAPKPEPKKKAVKKEKVPKKRKKAAPKVTVASPFFQMVPPPKPPPPMPKFEMAFDNPFRK</sequence>
<proteinExistence type="predicted"/>
<organism evidence="2">
    <name type="scientific">marine sediment metagenome</name>
    <dbReference type="NCBI Taxonomy" id="412755"/>
    <lineage>
        <taxon>unclassified sequences</taxon>
        <taxon>metagenomes</taxon>
        <taxon>ecological metagenomes</taxon>
    </lineage>
</organism>
<feature type="region of interest" description="Disordered" evidence="1">
    <location>
        <begin position="214"/>
        <end position="283"/>
    </location>
</feature>
<dbReference type="AlphaFoldDB" id="A0A0F9RCN5"/>
<evidence type="ECO:0000313" key="2">
    <source>
        <dbReference type="EMBL" id="KKN52689.1"/>
    </source>
</evidence>
<feature type="compositionally biased region" description="Basic residues" evidence="1">
    <location>
        <begin position="233"/>
        <end position="248"/>
    </location>
</feature>
<reference evidence="2" key="1">
    <citation type="journal article" date="2015" name="Nature">
        <title>Complex archaea that bridge the gap between prokaryotes and eukaryotes.</title>
        <authorList>
            <person name="Spang A."/>
            <person name="Saw J.H."/>
            <person name="Jorgensen S.L."/>
            <person name="Zaremba-Niedzwiedzka K."/>
            <person name="Martijn J."/>
            <person name="Lind A.E."/>
            <person name="van Eijk R."/>
            <person name="Schleper C."/>
            <person name="Guy L."/>
            <person name="Ettema T.J."/>
        </authorList>
    </citation>
    <scope>NUCLEOTIDE SEQUENCE</scope>
</reference>
<gene>
    <name evidence="2" type="ORF">LCGC14_0610220</name>
</gene>
<accession>A0A0F9RCN5</accession>
<protein>
    <submittedName>
        <fullName evidence="2">Uncharacterized protein</fullName>
    </submittedName>
</protein>
<dbReference type="EMBL" id="LAZR01001009">
    <property type="protein sequence ID" value="KKN52689.1"/>
    <property type="molecule type" value="Genomic_DNA"/>
</dbReference>